<reference evidence="2 3" key="1">
    <citation type="submission" date="2018-01" db="EMBL/GenBank/DDBJ databases">
        <title>Draft genome sequence of Salinispora sp. 13K206.</title>
        <authorList>
            <person name="Sahin N."/>
            <person name="Saygin H."/>
            <person name="Ay H."/>
        </authorList>
    </citation>
    <scope>NUCLEOTIDE SEQUENCE [LARGE SCALE GENOMIC DNA]</scope>
    <source>
        <strain evidence="2 3">13K206</strain>
    </source>
</reference>
<keyword evidence="1" id="KW-0812">Transmembrane</keyword>
<dbReference type="RefSeq" id="WP_111137549.1">
    <property type="nucleotide sequence ID" value="NZ_POUB01000400.1"/>
</dbReference>
<dbReference type="Proteomes" id="UP000248749">
    <property type="component" value="Unassembled WGS sequence"/>
</dbReference>
<dbReference type="EMBL" id="POUB01000400">
    <property type="protein sequence ID" value="PZF85042.1"/>
    <property type="molecule type" value="Genomic_DNA"/>
</dbReference>
<sequence>MDLSAWLVRWLAGPIAMFLGVDGKTPAERRAEVIEDASLLGEEVEDLGLRHVTRSVAWLLLCGVVFAGTALVLIPVSIFATETVKDWAFNISGWLTFFPFFMFAMHGVKTLIVYYLPEKKWNPRSRIWRATMLAQTPDVLLAALMTTLTLPF</sequence>
<keyword evidence="1" id="KW-0472">Membrane</keyword>
<evidence type="ECO:0000313" key="3">
    <source>
        <dbReference type="Proteomes" id="UP000248749"/>
    </source>
</evidence>
<organism evidence="2 3">
    <name type="scientific">Micromonospora deserti</name>
    <dbReference type="NCBI Taxonomy" id="2070366"/>
    <lineage>
        <taxon>Bacteria</taxon>
        <taxon>Bacillati</taxon>
        <taxon>Actinomycetota</taxon>
        <taxon>Actinomycetes</taxon>
        <taxon>Micromonosporales</taxon>
        <taxon>Micromonosporaceae</taxon>
        <taxon>Micromonospora</taxon>
    </lineage>
</organism>
<keyword evidence="3" id="KW-1185">Reference proteome</keyword>
<accession>A0A2W2BGC5</accession>
<feature type="transmembrane region" description="Helical" evidence="1">
    <location>
        <begin position="91"/>
        <end position="116"/>
    </location>
</feature>
<gene>
    <name evidence="2" type="ORF">C1I99_29960</name>
</gene>
<proteinExistence type="predicted"/>
<name>A0A2W2BGC5_9ACTN</name>
<dbReference type="AlphaFoldDB" id="A0A2W2BGC5"/>
<dbReference type="OrthoDB" id="3383232at2"/>
<evidence type="ECO:0000256" key="1">
    <source>
        <dbReference type="SAM" id="Phobius"/>
    </source>
</evidence>
<feature type="transmembrane region" description="Helical" evidence="1">
    <location>
        <begin position="56"/>
        <end position="79"/>
    </location>
</feature>
<protein>
    <submittedName>
        <fullName evidence="2">Uncharacterized protein</fullName>
    </submittedName>
</protein>
<evidence type="ECO:0000313" key="2">
    <source>
        <dbReference type="EMBL" id="PZF85042.1"/>
    </source>
</evidence>
<comment type="caution">
    <text evidence="2">The sequence shown here is derived from an EMBL/GenBank/DDBJ whole genome shotgun (WGS) entry which is preliminary data.</text>
</comment>
<keyword evidence="1" id="KW-1133">Transmembrane helix</keyword>